<dbReference type="Pfam" id="PF09994">
    <property type="entry name" value="T6SS_Tle1-like_cat"/>
    <property type="match status" value="2"/>
</dbReference>
<dbReference type="Proteomes" id="UP000838763">
    <property type="component" value="Unassembled WGS sequence"/>
</dbReference>
<name>A0A9P1GWC7_9PEZI</name>
<evidence type="ECO:0000313" key="2">
    <source>
        <dbReference type="EMBL" id="CAI4211490.1"/>
    </source>
</evidence>
<dbReference type="SUPFAM" id="SSF53474">
    <property type="entry name" value="alpha/beta-Hydrolases"/>
    <property type="match status" value="1"/>
</dbReference>
<dbReference type="PANTHER" id="PTHR33840">
    <property type="match status" value="1"/>
</dbReference>
<dbReference type="PANTHER" id="PTHR33840:SF1">
    <property type="entry name" value="TLE1 PHOSPHOLIPASE DOMAIN-CONTAINING PROTEIN"/>
    <property type="match status" value="1"/>
</dbReference>
<dbReference type="EMBL" id="CALLCH030000002">
    <property type="protein sequence ID" value="CAI4211490.1"/>
    <property type="molecule type" value="Genomic_DNA"/>
</dbReference>
<gene>
    <name evidence="2" type="ORF">PPNO1_LOCUS1275</name>
</gene>
<dbReference type="AlphaFoldDB" id="A0A9P1GWC7"/>
<dbReference type="InterPro" id="IPR029058">
    <property type="entry name" value="AB_hydrolase_fold"/>
</dbReference>
<protein>
    <recommendedName>
        <fullName evidence="1">T6SS Phospholipase effector Tle1-like catalytic domain-containing protein</fullName>
    </recommendedName>
</protein>
<reference evidence="2" key="1">
    <citation type="submission" date="2022-11" db="EMBL/GenBank/DDBJ databases">
        <authorList>
            <person name="Scott C."/>
            <person name="Bruce N."/>
        </authorList>
    </citation>
    <scope>NUCLEOTIDE SEQUENCE</scope>
</reference>
<comment type="caution">
    <text evidence="2">The sequence shown here is derived from an EMBL/GenBank/DDBJ whole genome shotgun (WGS) entry which is preliminary data.</text>
</comment>
<keyword evidence="3" id="KW-1185">Reference proteome</keyword>
<organism evidence="2 3">
    <name type="scientific">Parascedosporium putredinis</name>
    <dbReference type="NCBI Taxonomy" id="1442378"/>
    <lineage>
        <taxon>Eukaryota</taxon>
        <taxon>Fungi</taxon>
        <taxon>Dikarya</taxon>
        <taxon>Ascomycota</taxon>
        <taxon>Pezizomycotina</taxon>
        <taxon>Sordariomycetes</taxon>
        <taxon>Hypocreomycetidae</taxon>
        <taxon>Microascales</taxon>
        <taxon>Microascaceae</taxon>
        <taxon>Parascedosporium</taxon>
    </lineage>
</organism>
<accession>A0A9P1GWC7</accession>
<dbReference type="OrthoDB" id="3057168at2759"/>
<sequence>MQLPCNTGNWQLRTAQIPIGPLNVTRISRSFKRLCDDGVMQIINYESGVGTGSNLLDSVTGGAFGVGLSERVREAYQFICANYCDGDEIVLIGYSRGAYTVRSVAGMIGEIGLLTREGMEMFYPIFKDMENWMDKGYKDQFPTIPLQTSPRELVLLSCTRLGLKSTYQFYDTNLSVQIEHAFQALALDETRPPFSPAVWERLPTNKLTTDLRQVWFPGNHGNIGGGWADQGVANITLAWMMDQLASVGVEFDEKSLEKIFNRQVEYYDTTAKESPSIKSTSSALYVLAGQKNRTPGVYRKTDPKTGLPTKEFLVDTNERIHPCVRVRLCCKGLGLNDSAVWDPEPLKKWKLKRVGAATATAANGNGKADAVVKVEALGGNEAWGPSKTEQEDIKDAGQWAWQYNGTEADAPPVKTLMEEKLGPYERYF</sequence>
<proteinExistence type="predicted"/>
<evidence type="ECO:0000259" key="1">
    <source>
        <dbReference type="Pfam" id="PF09994"/>
    </source>
</evidence>
<feature type="domain" description="T6SS Phospholipase effector Tle1-like catalytic" evidence="1">
    <location>
        <begin position="164"/>
        <end position="243"/>
    </location>
</feature>
<dbReference type="InterPro" id="IPR018712">
    <property type="entry name" value="Tle1-like_cat"/>
</dbReference>
<evidence type="ECO:0000313" key="3">
    <source>
        <dbReference type="Proteomes" id="UP000838763"/>
    </source>
</evidence>
<feature type="domain" description="T6SS Phospholipase effector Tle1-like catalytic" evidence="1">
    <location>
        <begin position="10"/>
        <end position="140"/>
    </location>
</feature>